<dbReference type="PANTHER" id="PTHR43084">
    <property type="entry name" value="PERSULFIDE DIOXYGENASE ETHE1"/>
    <property type="match status" value="1"/>
</dbReference>
<dbReference type="InterPro" id="IPR051682">
    <property type="entry name" value="Mito_Persulfide_Diox"/>
</dbReference>
<dbReference type="InterPro" id="IPR001763">
    <property type="entry name" value="Rhodanese-like_dom"/>
</dbReference>
<evidence type="ECO:0000313" key="4">
    <source>
        <dbReference type="Proteomes" id="UP000655443"/>
    </source>
</evidence>
<dbReference type="RefSeq" id="WP_229881783.1">
    <property type="nucleotide sequence ID" value="NZ_BMVG01000008.1"/>
</dbReference>
<keyword evidence="4" id="KW-1185">Reference proteome</keyword>
<dbReference type="CDD" id="cd00158">
    <property type="entry name" value="RHOD"/>
    <property type="match status" value="2"/>
</dbReference>
<dbReference type="SMART" id="SM00450">
    <property type="entry name" value="RHOD"/>
    <property type="match status" value="2"/>
</dbReference>
<reference evidence="3" key="1">
    <citation type="journal article" date="2014" name="Int. J. Syst. Evol. Microbiol.">
        <title>Complete genome sequence of Corynebacterium casei LMG S-19264T (=DSM 44701T), isolated from a smear-ripened cheese.</title>
        <authorList>
            <consortium name="US DOE Joint Genome Institute (JGI-PGF)"/>
            <person name="Walter F."/>
            <person name="Albersmeier A."/>
            <person name="Kalinowski J."/>
            <person name="Ruckert C."/>
        </authorList>
    </citation>
    <scope>NUCLEOTIDE SEQUENCE</scope>
    <source>
        <strain evidence="3">JCM 4714</strain>
    </source>
</reference>
<dbReference type="Gene3D" id="3.40.250.10">
    <property type="entry name" value="Rhodanese-like domain"/>
    <property type="match status" value="2"/>
</dbReference>
<feature type="domain" description="Rhodanese" evidence="2">
    <location>
        <begin position="266"/>
        <end position="357"/>
    </location>
</feature>
<dbReference type="SUPFAM" id="SSF56281">
    <property type="entry name" value="Metallo-hydrolase/oxidoreductase"/>
    <property type="match status" value="1"/>
</dbReference>
<evidence type="ECO:0000259" key="2">
    <source>
        <dbReference type="PROSITE" id="PS50206"/>
    </source>
</evidence>
<dbReference type="GO" id="GO:0050313">
    <property type="term" value="F:sulfur dioxygenase activity"/>
    <property type="evidence" value="ECO:0007669"/>
    <property type="project" value="InterPro"/>
</dbReference>
<name>A0A918YJF9_9ACTN</name>
<dbReference type="Pfam" id="PF00581">
    <property type="entry name" value="Rhodanese"/>
    <property type="match status" value="2"/>
</dbReference>
<comment type="caution">
    <text evidence="3">The sequence shown here is derived from an EMBL/GenBank/DDBJ whole genome shotgun (WGS) entry which is preliminary data.</text>
</comment>
<dbReference type="CDD" id="cd07724">
    <property type="entry name" value="POD-like_MBL-fold"/>
    <property type="match status" value="1"/>
</dbReference>
<dbReference type="Gene3D" id="3.60.15.10">
    <property type="entry name" value="Ribonuclease Z/Hydroxyacylglutathione hydrolase-like"/>
    <property type="match status" value="1"/>
</dbReference>
<dbReference type="SMART" id="SM00849">
    <property type="entry name" value="Lactamase_B"/>
    <property type="match status" value="1"/>
</dbReference>
<dbReference type="InterPro" id="IPR044528">
    <property type="entry name" value="POD-like_MBL-fold"/>
</dbReference>
<reference evidence="3" key="2">
    <citation type="submission" date="2020-09" db="EMBL/GenBank/DDBJ databases">
        <authorList>
            <person name="Sun Q."/>
            <person name="Ohkuma M."/>
        </authorList>
    </citation>
    <scope>NUCLEOTIDE SEQUENCE</scope>
    <source>
        <strain evidence="3">JCM 4714</strain>
    </source>
</reference>
<dbReference type="SUPFAM" id="SSF52821">
    <property type="entry name" value="Rhodanese/Cell cycle control phosphatase"/>
    <property type="match status" value="2"/>
</dbReference>
<dbReference type="GO" id="GO:0006749">
    <property type="term" value="P:glutathione metabolic process"/>
    <property type="evidence" value="ECO:0007669"/>
    <property type="project" value="InterPro"/>
</dbReference>
<keyword evidence="1" id="KW-0479">Metal-binding</keyword>
<dbReference type="GO" id="GO:0046872">
    <property type="term" value="F:metal ion binding"/>
    <property type="evidence" value="ECO:0007669"/>
    <property type="project" value="UniProtKB-KW"/>
</dbReference>
<dbReference type="PROSITE" id="PS50206">
    <property type="entry name" value="RHODANESE_3"/>
    <property type="match status" value="2"/>
</dbReference>
<dbReference type="InterPro" id="IPR001279">
    <property type="entry name" value="Metallo-B-lactamas"/>
</dbReference>
<evidence type="ECO:0000313" key="3">
    <source>
        <dbReference type="EMBL" id="GHE05037.1"/>
    </source>
</evidence>
<dbReference type="Proteomes" id="UP000655443">
    <property type="component" value="Unassembled WGS sequence"/>
</dbReference>
<protein>
    <submittedName>
        <fullName evidence="3">MBL fold metallo-hydrolase</fullName>
    </submittedName>
</protein>
<dbReference type="PANTHER" id="PTHR43084:SF1">
    <property type="entry name" value="PERSULFIDE DIOXYGENASE ETHE1, MITOCHONDRIAL"/>
    <property type="match status" value="1"/>
</dbReference>
<dbReference type="EMBL" id="BMVG01000008">
    <property type="protein sequence ID" value="GHE05037.1"/>
    <property type="molecule type" value="Genomic_DNA"/>
</dbReference>
<dbReference type="GO" id="GO:0070813">
    <property type="term" value="P:hydrogen sulfide metabolic process"/>
    <property type="evidence" value="ECO:0007669"/>
    <property type="project" value="TreeGrafter"/>
</dbReference>
<sequence length="507" mass="52702">MGFADDHLIPLVDEGLGNSAYLVDLGDARALAVDASRDLRALHSAAVRRGLRVAFAADTHLHADFLSGAVQLGHGHGATVLASAAGRRVFAHRGLADGDEVELGGLTLRALATPGHTDEHLSLLLLDGERPLGVFTGGSLIVHAAARTDLLGAVRTEELARAQYRSLRRLIRLPDETAVWPPHGAGSFCSAPPSTARTSAIGAEKRSNPLLAAPDEDAFVARLIASLGSHPTYFDRLAELNRRGPGVLTGVPPLPALEAGQVRALLADGGQVVDVRPAARYAAAHIPGSLSIPLRGQFATWLGRLLPDTAPVAFVVDEDQDVPEIVWQAYKIGYECLAGRLSGGIAAWREAGLPTSAAAFVTADRAPAAPYVDVRQEAEYTAGHVAGARHLELGALAARAAEVPRGAVVACGHGERAMTAASVLERAGHSGLTVLDGGPGDHAAAHGGRLVEGGTRCGTTTASPAGPVRLGLRENRLQFTLLVSSRCSSSSTSVSAAWSVWNAPPFR</sequence>
<dbReference type="InterPro" id="IPR036873">
    <property type="entry name" value="Rhodanese-like_dom_sf"/>
</dbReference>
<evidence type="ECO:0000256" key="1">
    <source>
        <dbReference type="ARBA" id="ARBA00022723"/>
    </source>
</evidence>
<dbReference type="InterPro" id="IPR036866">
    <property type="entry name" value="RibonucZ/Hydroxyglut_hydro"/>
</dbReference>
<feature type="domain" description="Rhodanese" evidence="2">
    <location>
        <begin position="365"/>
        <end position="451"/>
    </location>
</feature>
<organism evidence="3 4">
    <name type="scientific">Streptomyces alanosinicus</name>
    <dbReference type="NCBI Taxonomy" id="68171"/>
    <lineage>
        <taxon>Bacteria</taxon>
        <taxon>Bacillati</taxon>
        <taxon>Actinomycetota</taxon>
        <taxon>Actinomycetes</taxon>
        <taxon>Kitasatosporales</taxon>
        <taxon>Streptomycetaceae</taxon>
        <taxon>Streptomyces</taxon>
    </lineage>
</organism>
<accession>A0A918YJF9</accession>
<proteinExistence type="predicted"/>
<gene>
    <name evidence="3" type="ORF">GCM10010339_39080</name>
</gene>
<dbReference type="AlphaFoldDB" id="A0A918YJF9"/>